<proteinExistence type="predicted"/>
<reference evidence="2" key="1">
    <citation type="journal article" date="2019" name="Int. J. Syst. Evol. Microbiol.">
        <title>The Global Catalogue of Microorganisms (GCM) 10K type strain sequencing project: providing services to taxonomists for standard genome sequencing and annotation.</title>
        <authorList>
            <consortium name="The Broad Institute Genomics Platform"/>
            <consortium name="The Broad Institute Genome Sequencing Center for Infectious Disease"/>
            <person name="Wu L."/>
            <person name="Ma J."/>
        </authorList>
    </citation>
    <scope>NUCLEOTIDE SEQUENCE [LARGE SCALE GENOMIC DNA]</scope>
    <source>
        <strain evidence="2">JCM 16544</strain>
    </source>
</reference>
<evidence type="ECO:0000313" key="1">
    <source>
        <dbReference type="EMBL" id="GAA3626033.1"/>
    </source>
</evidence>
<accession>A0ABP7A6N1</accession>
<sequence>MTTVTISDEAARSCEYIVSRISDWPDDLAADRLGTTVETVRDLRRDPSLLEVRHALIIARCLGTTASALWEESVR</sequence>
<dbReference type="EMBL" id="BAAAYU010000001">
    <property type="protein sequence ID" value="GAA3626033.1"/>
    <property type="molecule type" value="Genomic_DNA"/>
</dbReference>
<keyword evidence="2" id="KW-1185">Reference proteome</keyword>
<protein>
    <recommendedName>
        <fullName evidence="3">XRE family transcriptional regulator</fullName>
    </recommendedName>
</protein>
<dbReference type="Proteomes" id="UP001501697">
    <property type="component" value="Unassembled WGS sequence"/>
</dbReference>
<name>A0ABP7A6N1_9MICO</name>
<evidence type="ECO:0008006" key="3">
    <source>
        <dbReference type="Google" id="ProtNLM"/>
    </source>
</evidence>
<comment type="caution">
    <text evidence="1">The sequence shown here is derived from an EMBL/GenBank/DDBJ whole genome shotgun (WGS) entry which is preliminary data.</text>
</comment>
<organism evidence="1 2">
    <name type="scientific">Microbacterium awajiense</name>
    <dbReference type="NCBI Taxonomy" id="415214"/>
    <lineage>
        <taxon>Bacteria</taxon>
        <taxon>Bacillati</taxon>
        <taxon>Actinomycetota</taxon>
        <taxon>Actinomycetes</taxon>
        <taxon>Micrococcales</taxon>
        <taxon>Microbacteriaceae</taxon>
        <taxon>Microbacterium</taxon>
    </lineage>
</organism>
<gene>
    <name evidence="1" type="ORF">GCM10022200_05480</name>
</gene>
<evidence type="ECO:0000313" key="2">
    <source>
        <dbReference type="Proteomes" id="UP001501697"/>
    </source>
</evidence>